<dbReference type="Proteomes" id="UP001597508">
    <property type="component" value="Unassembled WGS sequence"/>
</dbReference>
<proteinExistence type="predicted"/>
<keyword evidence="2" id="KW-1185">Reference proteome</keyword>
<protein>
    <submittedName>
        <fullName evidence="1">Uncharacterized protein</fullName>
    </submittedName>
</protein>
<evidence type="ECO:0000313" key="2">
    <source>
        <dbReference type="Proteomes" id="UP001597508"/>
    </source>
</evidence>
<evidence type="ECO:0000313" key="1">
    <source>
        <dbReference type="EMBL" id="MFD2566098.1"/>
    </source>
</evidence>
<reference evidence="2" key="1">
    <citation type="journal article" date="2019" name="Int. J. Syst. Evol. Microbiol.">
        <title>The Global Catalogue of Microorganisms (GCM) 10K type strain sequencing project: providing services to taxonomists for standard genome sequencing and annotation.</title>
        <authorList>
            <consortium name="The Broad Institute Genomics Platform"/>
            <consortium name="The Broad Institute Genome Sequencing Center for Infectious Disease"/>
            <person name="Wu L."/>
            <person name="Ma J."/>
        </authorList>
    </citation>
    <scope>NUCLEOTIDE SEQUENCE [LARGE SCALE GENOMIC DNA]</scope>
    <source>
        <strain evidence="2">KCTC 52127</strain>
    </source>
</reference>
<gene>
    <name evidence="1" type="ORF">ACFSRZ_01865</name>
</gene>
<dbReference type="RefSeq" id="WP_379664819.1">
    <property type="nucleotide sequence ID" value="NZ_JBHULH010000001.1"/>
</dbReference>
<organism evidence="1 2">
    <name type="scientific">Pseudotenacibaculum haliotis</name>
    <dbReference type="NCBI Taxonomy" id="1862138"/>
    <lineage>
        <taxon>Bacteria</taxon>
        <taxon>Pseudomonadati</taxon>
        <taxon>Bacteroidota</taxon>
        <taxon>Flavobacteriia</taxon>
        <taxon>Flavobacteriales</taxon>
        <taxon>Flavobacteriaceae</taxon>
        <taxon>Pseudotenacibaculum</taxon>
    </lineage>
</organism>
<dbReference type="EMBL" id="JBHULH010000001">
    <property type="protein sequence ID" value="MFD2566098.1"/>
    <property type="molecule type" value="Genomic_DNA"/>
</dbReference>
<comment type="caution">
    <text evidence="1">The sequence shown here is derived from an EMBL/GenBank/DDBJ whole genome shotgun (WGS) entry which is preliminary data.</text>
</comment>
<accession>A0ABW5LQ59</accession>
<sequence length="186" mass="21173">MSSSEKSSPTTVPVLLDLMAASEYDNRQVVKHYGNLSMKSALSSKSRSIGAISKDDEDKATKCITNLFRATSMYFDSQLSQTNAEVIATEILSKYEYRSLKLEDLVVICIRIKESDIFKLTPAKIMREIKKYWDERVKAAIEMNRQPSGFDQQLGERMLKHYRSTVSKPSIAKIASKRGQTNKKYK</sequence>
<name>A0ABW5LQ59_9FLAO</name>